<sequence length="45" mass="5064">MAALTAVLFWIAVPAATVIITTLLGTLLTRFRLWPSGDDTRKWLY</sequence>
<reference evidence="2 3" key="1">
    <citation type="submission" date="2016-10" db="EMBL/GenBank/DDBJ databases">
        <authorList>
            <person name="de Groot N.N."/>
        </authorList>
    </citation>
    <scope>NUCLEOTIDE SEQUENCE [LARGE SCALE GENOMIC DNA]</scope>
    <source>
        <strain evidence="2 3">IBRC-M10418</strain>
    </source>
</reference>
<keyword evidence="1" id="KW-0812">Transmembrane</keyword>
<proteinExistence type="predicted"/>
<gene>
    <name evidence="2" type="ORF">SAMN05192561_12812</name>
</gene>
<organism evidence="2 3">
    <name type="scientific">Halopenitus malekzadehii</name>
    <dbReference type="NCBI Taxonomy" id="1267564"/>
    <lineage>
        <taxon>Archaea</taxon>
        <taxon>Methanobacteriati</taxon>
        <taxon>Methanobacteriota</taxon>
        <taxon>Stenosarchaea group</taxon>
        <taxon>Halobacteria</taxon>
        <taxon>Halobacteriales</taxon>
        <taxon>Haloferacaceae</taxon>
        <taxon>Halopenitus</taxon>
    </lineage>
</organism>
<evidence type="ECO:0000313" key="2">
    <source>
        <dbReference type="EMBL" id="SEH67384.1"/>
    </source>
</evidence>
<name>A0A1H6K4S8_9EURY</name>
<evidence type="ECO:0000256" key="1">
    <source>
        <dbReference type="SAM" id="Phobius"/>
    </source>
</evidence>
<keyword evidence="3" id="KW-1185">Reference proteome</keyword>
<dbReference type="STRING" id="1267564.SAMN05192561_12812"/>
<evidence type="ECO:0000313" key="3">
    <source>
        <dbReference type="Proteomes" id="UP000199215"/>
    </source>
</evidence>
<protein>
    <submittedName>
        <fullName evidence="2">Uncharacterized protein</fullName>
    </submittedName>
</protein>
<dbReference type="EMBL" id="FNWU01000028">
    <property type="protein sequence ID" value="SEH67384.1"/>
    <property type="molecule type" value="Genomic_DNA"/>
</dbReference>
<accession>A0A1H6K4S8</accession>
<dbReference type="AlphaFoldDB" id="A0A1H6K4S8"/>
<dbReference type="Proteomes" id="UP000199215">
    <property type="component" value="Unassembled WGS sequence"/>
</dbReference>
<feature type="transmembrane region" description="Helical" evidence="1">
    <location>
        <begin position="6"/>
        <end position="28"/>
    </location>
</feature>
<keyword evidence="1" id="KW-1133">Transmembrane helix</keyword>
<keyword evidence="1" id="KW-0472">Membrane</keyword>
<dbReference type="RefSeq" id="WP_177167541.1">
    <property type="nucleotide sequence ID" value="NZ_FNWU01000028.1"/>
</dbReference>